<feature type="region of interest" description="Disordered" evidence="1">
    <location>
        <begin position="9"/>
        <end position="51"/>
    </location>
</feature>
<proteinExistence type="predicted"/>
<dbReference type="Proteomes" id="UP001359485">
    <property type="component" value="Unassembled WGS sequence"/>
</dbReference>
<organism evidence="2 3">
    <name type="scientific">Polyplax serrata</name>
    <name type="common">Common mouse louse</name>
    <dbReference type="NCBI Taxonomy" id="468196"/>
    <lineage>
        <taxon>Eukaryota</taxon>
        <taxon>Metazoa</taxon>
        <taxon>Ecdysozoa</taxon>
        <taxon>Arthropoda</taxon>
        <taxon>Hexapoda</taxon>
        <taxon>Insecta</taxon>
        <taxon>Pterygota</taxon>
        <taxon>Neoptera</taxon>
        <taxon>Paraneoptera</taxon>
        <taxon>Psocodea</taxon>
        <taxon>Troctomorpha</taxon>
        <taxon>Phthiraptera</taxon>
        <taxon>Anoplura</taxon>
        <taxon>Polyplacidae</taxon>
        <taxon>Polyplax</taxon>
    </lineage>
</organism>
<name>A0ABR1B106_POLSC</name>
<dbReference type="EMBL" id="JAWJWF010000006">
    <property type="protein sequence ID" value="KAK6631631.1"/>
    <property type="molecule type" value="Genomic_DNA"/>
</dbReference>
<gene>
    <name evidence="2" type="ORF">RUM44_006160</name>
</gene>
<reference evidence="2 3" key="1">
    <citation type="submission" date="2023-09" db="EMBL/GenBank/DDBJ databases">
        <title>Genomes of two closely related lineages of the louse Polyplax serrata with different host specificities.</title>
        <authorList>
            <person name="Martinu J."/>
            <person name="Tarabai H."/>
            <person name="Stefka J."/>
            <person name="Hypsa V."/>
        </authorList>
    </citation>
    <scope>NUCLEOTIDE SEQUENCE [LARGE SCALE GENOMIC DNA]</scope>
    <source>
        <strain evidence="2">98ZLc_SE</strain>
    </source>
</reference>
<protein>
    <submittedName>
        <fullName evidence="2">Uncharacterized protein</fullName>
    </submittedName>
</protein>
<evidence type="ECO:0000313" key="3">
    <source>
        <dbReference type="Proteomes" id="UP001359485"/>
    </source>
</evidence>
<keyword evidence="3" id="KW-1185">Reference proteome</keyword>
<evidence type="ECO:0000313" key="2">
    <source>
        <dbReference type="EMBL" id="KAK6631631.1"/>
    </source>
</evidence>
<accession>A0ABR1B106</accession>
<sequence length="69" mass="8037">MIYVAVNEKRKVGRKGGEEGLLDGKKAENAGEREDEKERPKRERERERESIVELDKPRRIAFEEVEGPN</sequence>
<comment type="caution">
    <text evidence="2">The sequence shown here is derived from an EMBL/GenBank/DDBJ whole genome shotgun (WGS) entry which is preliminary data.</text>
</comment>
<evidence type="ECO:0000256" key="1">
    <source>
        <dbReference type="SAM" id="MobiDB-lite"/>
    </source>
</evidence>